<gene>
    <name evidence="1" type="ORF">ENM88_02950</name>
</gene>
<accession>A0A7J3X6J3</accession>
<organism evidence="1">
    <name type="scientific">Thermofilum pendens</name>
    <dbReference type="NCBI Taxonomy" id="2269"/>
    <lineage>
        <taxon>Archaea</taxon>
        <taxon>Thermoproteota</taxon>
        <taxon>Thermoprotei</taxon>
        <taxon>Thermofilales</taxon>
        <taxon>Thermofilaceae</taxon>
        <taxon>Thermofilum</taxon>
    </lineage>
</organism>
<proteinExistence type="predicted"/>
<dbReference type="EMBL" id="DRZM01000090">
    <property type="protein sequence ID" value="HHP04691.1"/>
    <property type="molecule type" value="Genomic_DNA"/>
</dbReference>
<comment type="caution">
    <text evidence="1">The sequence shown here is derived from an EMBL/GenBank/DDBJ whole genome shotgun (WGS) entry which is preliminary data.</text>
</comment>
<evidence type="ECO:0000313" key="1">
    <source>
        <dbReference type="EMBL" id="HHP04691.1"/>
    </source>
</evidence>
<protein>
    <submittedName>
        <fullName evidence="1">Uncharacterized protein</fullName>
    </submittedName>
</protein>
<dbReference type="AlphaFoldDB" id="A0A7J3X6J3"/>
<sequence length="106" mass="11966">MPRIEELLDCRVRKLKLFKAMTVEGETVVEHLAALEASGQRGGVRQAHPLMNPVEALRKYYEWERASSPRALARNLGAWRDAPWSRAALGHQRRAEHPQTGGRQAA</sequence>
<reference evidence="1" key="1">
    <citation type="journal article" date="2020" name="mSystems">
        <title>Genome- and Community-Level Interaction Insights into Carbon Utilization and Element Cycling Functions of Hydrothermarchaeota in Hydrothermal Sediment.</title>
        <authorList>
            <person name="Zhou Z."/>
            <person name="Liu Y."/>
            <person name="Xu W."/>
            <person name="Pan J."/>
            <person name="Luo Z.H."/>
            <person name="Li M."/>
        </authorList>
    </citation>
    <scope>NUCLEOTIDE SEQUENCE [LARGE SCALE GENOMIC DNA]</scope>
    <source>
        <strain evidence="1">SpSt-1125</strain>
    </source>
</reference>
<name>A0A7J3X6J3_THEPE</name>